<dbReference type="Ensembl" id="ENSHHUT00000032987.1">
    <property type="protein sequence ID" value="ENSHHUP00000031681.1"/>
    <property type="gene ID" value="ENSHHUG00000020123.1"/>
</dbReference>
<evidence type="ECO:0000313" key="3">
    <source>
        <dbReference type="Proteomes" id="UP000314982"/>
    </source>
</evidence>
<reference evidence="2" key="2">
    <citation type="submission" date="2025-08" db="UniProtKB">
        <authorList>
            <consortium name="Ensembl"/>
        </authorList>
    </citation>
    <scope>IDENTIFICATION</scope>
</reference>
<dbReference type="Proteomes" id="UP000314982">
    <property type="component" value="Unassembled WGS sequence"/>
</dbReference>
<dbReference type="InterPro" id="IPR008979">
    <property type="entry name" value="Galactose-bd-like_sf"/>
</dbReference>
<feature type="domain" description="F5/8 type C" evidence="1">
    <location>
        <begin position="1"/>
        <end position="82"/>
    </location>
</feature>
<evidence type="ECO:0000313" key="2">
    <source>
        <dbReference type="Ensembl" id="ENSHHUP00000031681.1"/>
    </source>
</evidence>
<accession>A0A4W5LZ90</accession>
<dbReference type="PROSITE" id="PS01285">
    <property type="entry name" value="FA58C_1"/>
    <property type="match status" value="1"/>
</dbReference>
<organism evidence="2 3">
    <name type="scientific">Hucho hucho</name>
    <name type="common">huchen</name>
    <dbReference type="NCBI Taxonomy" id="62062"/>
    <lineage>
        <taxon>Eukaryota</taxon>
        <taxon>Metazoa</taxon>
        <taxon>Chordata</taxon>
        <taxon>Craniata</taxon>
        <taxon>Vertebrata</taxon>
        <taxon>Euteleostomi</taxon>
        <taxon>Actinopterygii</taxon>
        <taxon>Neopterygii</taxon>
        <taxon>Teleostei</taxon>
        <taxon>Protacanthopterygii</taxon>
        <taxon>Salmoniformes</taxon>
        <taxon>Salmonidae</taxon>
        <taxon>Salmoninae</taxon>
        <taxon>Hucho</taxon>
    </lineage>
</organism>
<dbReference type="SUPFAM" id="SSF49785">
    <property type="entry name" value="Galactose-binding domain-like"/>
    <property type="match status" value="1"/>
</dbReference>
<dbReference type="PROSITE" id="PS50022">
    <property type="entry name" value="FA58C_3"/>
    <property type="match status" value="1"/>
</dbReference>
<dbReference type="STRING" id="62062.ENSHHUP00000031681"/>
<sequence length="82" mass="9223">AGLYDDDLYDGAWCAGRNDPLQWLEVDARRLTKFTGVITQGRSSLWSSDWVTSYKVLVSNDSHTWVTLKNGSQDLVSSLLRS</sequence>
<dbReference type="InterPro" id="IPR000421">
    <property type="entry name" value="FA58C"/>
</dbReference>
<evidence type="ECO:0000259" key="1">
    <source>
        <dbReference type="PROSITE" id="PS50022"/>
    </source>
</evidence>
<reference evidence="3" key="1">
    <citation type="submission" date="2018-06" db="EMBL/GenBank/DDBJ databases">
        <title>Genome assembly of Danube salmon.</title>
        <authorList>
            <person name="Macqueen D.J."/>
            <person name="Gundappa M.K."/>
        </authorList>
    </citation>
    <scope>NUCLEOTIDE SEQUENCE [LARGE SCALE GENOMIC DNA]</scope>
</reference>
<proteinExistence type="predicted"/>
<keyword evidence="3" id="KW-1185">Reference proteome</keyword>
<dbReference type="PANTHER" id="PTHR24543">
    <property type="entry name" value="MULTICOPPER OXIDASE-RELATED"/>
    <property type="match status" value="1"/>
</dbReference>
<reference evidence="2" key="3">
    <citation type="submission" date="2025-09" db="UniProtKB">
        <authorList>
            <consortium name="Ensembl"/>
        </authorList>
    </citation>
    <scope>IDENTIFICATION</scope>
</reference>
<name>A0A4W5LZ90_9TELE</name>
<dbReference type="Pfam" id="PF00754">
    <property type="entry name" value="F5_F8_type_C"/>
    <property type="match status" value="1"/>
</dbReference>
<dbReference type="GeneTree" id="ENSGT00940000156414"/>
<dbReference type="AlphaFoldDB" id="A0A4W5LZ90"/>
<protein>
    <recommendedName>
        <fullName evidence="1">F5/8 type C domain-containing protein</fullName>
    </recommendedName>
</protein>
<dbReference type="Gene3D" id="2.60.120.260">
    <property type="entry name" value="Galactose-binding domain-like"/>
    <property type="match status" value="1"/>
</dbReference>